<sequence>MSEQNLLNEKQLAVLRWVGEGRPKGVYEHGFDHRVTARALDRRGLLSVQGHGRSWRASLTDEGRYYLEHGAYPSSEDPDDTEAKLATSLPTYEPPYKPVDDLLDLLESAGGVLRFDEPSDAERIGYVHAVRQLRFSGGLGPQRRLKVTGTKRGPLTIELIRSSTQAEMPPQIPVPAEADRNRPEIQALTEHASHLMVNETTRPRAWALVQGISEECVRRGWTLSVDKDPSFLITVGEDSYRCVLSEERVKRDVYTDKDLAERKYEWQRVSPTRMEVWSGRLKLELDPGYNSPWWADRQRWTLISKLPEFFDIIEEWSHAAQDRREKLEAYHAKQVKEWEEAIPKAREAYLLKLNADRAGQQAEQWENATRLRSYSQAIRHQAEEFDEQAQRQVLEWATWINEHADRIDPLNDKSQLTMTESGTLGAKELDPYMPHGWSVENPPETRTWLP</sequence>
<gene>
    <name evidence="2" type="ORF">BPSY_0759</name>
</gene>
<evidence type="ECO:0000256" key="1">
    <source>
        <dbReference type="SAM" id="MobiDB-lite"/>
    </source>
</evidence>
<dbReference type="STRING" id="218140.BPSY_0759"/>
<dbReference type="EMBL" id="JGZI01000008">
    <property type="protein sequence ID" value="KFI82968.1"/>
    <property type="molecule type" value="Genomic_DNA"/>
</dbReference>
<name>A0A087CI68_9BIFI</name>
<reference evidence="2 3" key="1">
    <citation type="submission" date="2014-03" db="EMBL/GenBank/DDBJ databases">
        <title>Genomics of Bifidobacteria.</title>
        <authorList>
            <person name="Ventura M."/>
            <person name="Milani C."/>
            <person name="Lugli G.A."/>
        </authorList>
    </citation>
    <scope>NUCLEOTIDE SEQUENCE [LARGE SCALE GENOMIC DNA]</scope>
    <source>
        <strain evidence="2 3">LMG 21775</strain>
    </source>
</reference>
<keyword evidence="3" id="KW-1185">Reference proteome</keyword>
<organism evidence="2 3">
    <name type="scientific">Bifidobacterium psychraerophilum</name>
    <dbReference type="NCBI Taxonomy" id="218140"/>
    <lineage>
        <taxon>Bacteria</taxon>
        <taxon>Bacillati</taxon>
        <taxon>Actinomycetota</taxon>
        <taxon>Actinomycetes</taxon>
        <taxon>Bifidobacteriales</taxon>
        <taxon>Bifidobacteriaceae</taxon>
        <taxon>Bifidobacterium</taxon>
    </lineage>
</organism>
<comment type="caution">
    <text evidence="2">The sequence shown here is derived from an EMBL/GenBank/DDBJ whole genome shotgun (WGS) entry which is preliminary data.</text>
</comment>
<proteinExistence type="predicted"/>
<feature type="region of interest" description="Disordered" evidence="1">
    <location>
        <begin position="426"/>
        <end position="450"/>
    </location>
</feature>
<dbReference type="OrthoDB" id="3989267at2"/>
<evidence type="ECO:0000313" key="3">
    <source>
        <dbReference type="Proteomes" id="UP000029050"/>
    </source>
</evidence>
<accession>A0A087CI68</accession>
<dbReference type="Proteomes" id="UP000029050">
    <property type="component" value="Unassembled WGS sequence"/>
</dbReference>
<evidence type="ECO:0000313" key="2">
    <source>
        <dbReference type="EMBL" id="KFI82968.1"/>
    </source>
</evidence>
<dbReference type="RefSeq" id="WP_162178435.1">
    <property type="nucleotide sequence ID" value="NZ_JGZI01000008.1"/>
</dbReference>
<dbReference type="eggNOG" id="COG2268">
    <property type="taxonomic scope" value="Bacteria"/>
</dbReference>
<dbReference type="AlphaFoldDB" id="A0A087CI68"/>
<protein>
    <submittedName>
        <fullName evidence="2">PE-PGRS family protein</fullName>
    </submittedName>
</protein>